<keyword evidence="5 6" id="KW-0233">DNA recombination</keyword>
<dbReference type="PANTHER" id="PTHR38103">
    <property type="entry name" value="RECOMBINATION-ASSOCIATED PROTEIN RDGC"/>
    <property type="match status" value="1"/>
</dbReference>
<evidence type="ECO:0000256" key="6">
    <source>
        <dbReference type="HAMAP-Rule" id="MF_00194"/>
    </source>
</evidence>
<dbReference type="InterPro" id="IPR007476">
    <property type="entry name" value="RdgC"/>
</dbReference>
<reference evidence="7 8" key="1">
    <citation type="submission" date="2016-10" db="EMBL/GenBank/DDBJ databases">
        <authorList>
            <person name="de Groot N.N."/>
        </authorList>
    </citation>
    <scope>NUCLEOTIDE SEQUENCE [LARGE SCALE GENOMIC DNA]</scope>
    <source>
        <strain evidence="7 8">CGMCC 1.7659</strain>
    </source>
</reference>
<keyword evidence="4 6" id="KW-0963">Cytoplasm</keyword>
<dbReference type="GO" id="GO:0000018">
    <property type="term" value="P:regulation of DNA recombination"/>
    <property type="evidence" value="ECO:0007669"/>
    <property type="project" value="TreeGrafter"/>
</dbReference>
<comment type="similarity">
    <text evidence="2 6">Belongs to the RdgC family.</text>
</comment>
<gene>
    <name evidence="6" type="primary">rdgC</name>
    <name evidence="7" type="ORF">SAMN05216289_102224</name>
</gene>
<dbReference type="Proteomes" id="UP000198575">
    <property type="component" value="Unassembled WGS sequence"/>
</dbReference>
<evidence type="ECO:0000313" key="7">
    <source>
        <dbReference type="EMBL" id="SFN02241.1"/>
    </source>
</evidence>
<protein>
    <recommendedName>
        <fullName evidence="3 6">Recombination-associated protein RdgC</fullName>
    </recommendedName>
</protein>
<accession>A0A1I4VLW2</accession>
<name>A0A1I4VLW2_9GAMM</name>
<keyword evidence="8" id="KW-1185">Reference proteome</keyword>
<dbReference type="GO" id="GO:0005737">
    <property type="term" value="C:cytoplasm"/>
    <property type="evidence" value="ECO:0007669"/>
    <property type="project" value="UniProtKB-UniRule"/>
</dbReference>
<evidence type="ECO:0000313" key="8">
    <source>
        <dbReference type="Proteomes" id="UP000198575"/>
    </source>
</evidence>
<evidence type="ECO:0000256" key="4">
    <source>
        <dbReference type="ARBA" id="ARBA00022490"/>
    </source>
</evidence>
<dbReference type="GO" id="GO:0006310">
    <property type="term" value="P:DNA recombination"/>
    <property type="evidence" value="ECO:0007669"/>
    <property type="project" value="UniProtKB-UniRule"/>
</dbReference>
<evidence type="ECO:0000256" key="2">
    <source>
        <dbReference type="ARBA" id="ARBA00008657"/>
    </source>
</evidence>
<dbReference type="STRING" id="578942.SAMN05216289_102224"/>
<dbReference type="HAMAP" id="MF_00194">
    <property type="entry name" value="RdgC"/>
    <property type="match status" value="1"/>
</dbReference>
<dbReference type="GO" id="GO:0003690">
    <property type="term" value="F:double-stranded DNA binding"/>
    <property type="evidence" value="ECO:0007669"/>
    <property type="project" value="TreeGrafter"/>
</dbReference>
<comment type="function">
    <text evidence="6">May be involved in recombination.</text>
</comment>
<dbReference type="Pfam" id="PF04381">
    <property type="entry name" value="RdgC"/>
    <property type="match status" value="1"/>
</dbReference>
<comment type="subcellular location">
    <subcellularLocation>
        <location evidence="1 6">Cytoplasm</location>
        <location evidence="1 6">Nucleoid</location>
    </subcellularLocation>
</comment>
<dbReference type="AlphaFoldDB" id="A0A1I4VLW2"/>
<sequence>MFFRNLTLFRFPKSTSKSLSELETRLADHRLRPCGPIELATRGFVSPYGRESEELVHRSGKFALIAIGSEDKLLPASVIAEALAEKISAINAKEGRRIGARERKRLKEEVVTDLLPRAFVRPSRTFAYLAEESGWMVIDTASRKSAEESVSQVREALGRFPATPMAPTESPRILMTDWLVAGKLPAGLSWGDECELRDPAEAGAVVRCRRQDLESDEVREHLKSGKQVFQLGLELDGRMAFVLGEDLTVRKFRFLDVVLDEIGEEASESAQAELDARFALMTLETKRLLEKLDEWFGLPRPDAKD</sequence>
<dbReference type="RefSeq" id="WP_092404531.1">
    <property type="nucleotide sequence ID" value="NZ_FOVF01000002.1"/>
</dbReference>
<evidence type="ECO:0000256" key="1">
    <source>
        <dbReference type="ARBA" id="ARBA00004453"/>
    </source>
</evidence>
<evidence type="ECO:0000256" key="5">
    <source>
        <dbReference type="ARBA" id="ARBA00023172"/>
    </source>
</evidence>
<organism evidence="7 8">
    <name type="scientific">Dokdonella immobilis</name>
    <dbReference type="NCBI Taxonomy" id="578942"/>
    <lineage>
        <taxon>Bacteria</taxon>
        <taxon>Pseudomonadati</taxon>
        <taxon>Pseudomonadota</taxon>
        <taxon>Gammaproteobacteria</taxon>
        <taxon>Lysobacterales</taxon>
        <taxon>Rhodanobacteraceae</taxon>
        <taxon>Dokdonella</taxon>
    </lineage>
</organism>
<proteinExistence type="inferred from homology"/>
<dbReference type="OrthoDB" id="5290530at2"/>
<dbReference type="NCBIfam" id="NF001464">
    <property type="entry name" value="PRK00321.1-5"/>
    <property type="match status" value="1"/>
</dbReference>
<dbReference type="GO" id="GO:0043590">
    <property type="term" value="C:bacterial nucleoid"/>
    <property type="evidence" value="ECO:0007669"/>
    <property type="project" value="TreeGrafter"/>
</dbReference>
<dbReference type="PANTHER" id="PTHR38103:SF1">
    <property type="entry name" value="RECOMBINATION-ASSOCIATED PROTEIN RDGC"/>
    <property type="match status" value="1"/>
</dbReference>
<evidence type="ECO:0000256" key="3">
    <source>
        <dbReference type="ARBA" id="ARBA00022296"/>
    </source>
</evidence>
<dbReference type="EMBL" id="FOVF01000002">
    <property type="protein sequence ID" value="SFN02241.1"/>
    <property type="molecule type" value="Genomic_DNA"/>
</dbReference>